<reference evidence="3" key="1">
    <citation type="submission" date="2016-10" db="EMBL/GenBank/DDBJ databases">
        <authorList>
            <person name="Varghese N."/>
            <person name="Submissions S."/>
        </authorList>
    </citation>
    <scope>NUCLEOTIDE SEQUENCE [LARGE SCALE GENOMIC DNA]</scope>
    <source>
        <strain evidence="3">DSM 17072</strain>
    </source>
</reference>
<name>A0A1H1FTC3_9FLAO</name>
<dbReference type="AlphaFoldDB" id="A0A1H1FTC3"/>
<sequence>MKKNLFCISAMLISSHFFSQIGINTPNPTKMLDINGNVIVRTVPDVTTQTVKNLLADVNGNISVSTLTVSGNTVGDIKKGFQPTDHDGWYLLDGRATNLLPGGQAGAASLGLTALPDARGRFLKTKSATETLGSVGGSNSRTLTQANLPLYDYTGSTSAAGGHAHILTELGVIGGGDIQILSGPNYTVKYATITRTTNPAGNHIHTATVNNEGGGSSFSVLPKNITVNTFIFLGN</sequence>
<feature type="signal peptide" evidence="1">
    <location>
        <begin position="1"/>
        <end position="19"/>
    </location>
</feature>
<dbReference type="RefSeq" id="WP_089756754.1">
    <property type="nucleotide sequence ID" value="NZ_FNKL01000004.1"/>
</dbReference>
<dbReference type="SUPFAM" id="SSF88874">
    <property type="entry name" value="Receptor-binding domain of short tail fibre protein gp12"/>
    <property type="match status" value="1"/>
</dbReference>
<accession>A0A1H1FTC3</accession>
<evidence type="ECO:0000256" key="1">
    <source>
        <dbReference type="SAM" id="SignalP"/>
    </source>
</evidence>
<organism evidence="2 3">
    <name type="scientific">Chryseobacterium soldanellicola</name>
    <dbReference type="NCBI Taxonomy" id="311333"/>
    <lineage>
        <taxon>Bacteria</taxon>
        <taxon>Pseudomonadati</taxon>
        <taxon>Bacteroidota</taxon>
        <taxon>Flavobacteriia</taxon>
        <taxon>Flavobacteriales</taxon>
        <taxon>Weeksellaceae</taxon>
        <taxon>Chryseobacterium group</taxon>
        <taxon>Chryseobacterium</taxon>
    </lineage>
</organism>
<dbReference type="OrthoDB" id="1143915at2"/>
<keyword evidence="1" id="KW-0732">Signal</keyword>
<evidence type="ECO:0000313" key="3">
    <source>
        <dbReference type="Proteomes" id="UP000199627"/>
    </source>
</evidence>
<dbReference type="EMBL" id="FNKL01000004">
    <property type="protein sequence ID" value="SDR04194.1"/>
    <property type="molecule type" value="Genomic_DNA"/>
</dbReference>
<proteinExistence type="predicted"/>
<evidence type="ECO:0000313" key="2">
    <source>
        <dbReference type="EMBL" id="SDR04194.1"/>
    </source>
</evidence>
<dbReference type="Proteomes" id="UP000199627">
    <property type="component" value="Unassembled WGS sequence"/>
</dbReference>
<dbReference type="STRING" id="311333.SAMN05421664_3253"/>
<feature type="chain" id="PRO_5011456205" description="Microcystin-dependent protein" evidence="1">
    <location>
        <begin position="20"/>
        <end position="235"/>
    </location>
</feature>
<gene>
    <name evidence="2" type="ORF">SAMN05421664_3253</name>
</gene>
<evidence type="ECO:0008006" key="4">
    <source>
        <dbReference type="Google" id="ProtNLM"/>
    </source>
</evidence>
<protein>
    <recommendedName>
        <fullName evidence="4">Microcystin-dependent protein</fullName>
    </recommendedName>
</protein>
<keyword evidence="3" id="KW-1185">Reference proteome</keyword>